<comment type="cofactor">
    <cofactor evidence="1 8">
        <name>Mg(2+)</name>
        <dbReference type="ChEBI" id="CHEBI:18420"/>
    </cofactor>
</comment>
<dbReference type="InterPro" id="IPR022907">
    <property type="entry name" value="VapC_family"/>
</dbReference>
<keyword evidence="11" id="KW-1185">Reference proteome</keyword>
<dbReference type="GO" id="GO:0004540">
    <property type="term" value="F:RNA nuclease activity"/>
    <property type="evidence" value="ECO:0007669"/>
    <property type="project" value="InterPro"/>
</dbReference>
<comment type="function">
    <text evidence="8">Toxic component of a toxin-antitoxin (TA) system. An RNase.</text>
</comment>
<accession>A0A1R4H1T4</accession>
<evidence type="ECO:0000256" key="4">
    <source>
        <dbReference type="ARBA" id="ARBA00022723"/>
    </source>
</evidence>
<dbReference type="SUPFAM" id="SSF88723">
    <property type="entry name" value="PIN domain-like"/>
    <property type="match status" value="1"/>
</dbReference>
<organism evidence="10 11">
    <name type="scientific">Crenothrix polyspora</name>
    <dbReference type="NCBI Taxonomy" id="360316"/>
    <lineage>
        <taxon>Bacteria</taxon>
        <taxon>Pseudomonadati</taxon>
        <taxon>Pseudomonadota</taxon>
        <taxon>Gammaproteobacteria</taxon>
        <taxon>Methylococcales</taxon>
        <taxon>Crenotrichaceae</taxon>
        <taxon>Crenothrix</taxon>
    </lineage>
</organism>
<dbReference type="PANTHER" id="PTHR33653:SF1">
    <property type="entry name" value="RIBONUCLEASE VAPC2"/>
    <property type="match status" value="1"/>
</dbReference>
<evidence type="ECO:0000256" key="1">
    <source>
        <dbReference type="ARBA" id="ARBA00001946"/>
    </source>
</evidence>
<gene>
    <name evidence="8 10" type="primary">vapC</name>
    <name evidence="10" type="ORF">CRENPOLYSF2_150001</name>
</gene>
<dbReference type="NCBIfam" id="NF010285">
    <property type="entry name" value="PRK13725.1"/>
    <property type="match status" value="1"/>
</dbReference>
<dbReference type="Proteomes" id="UP000195442">
    <property type="component" value="Unassembled WGS sequence"/>
</dbReference>
<dbReference type="HAMAP" id="MF_00265">
    <property type="entry name" value="VapC_Nob1"/>
    <property type="match status" value="1"/>
</dbReference>
<evidence type="ECO:0000256" key="2">
    <source>
        <dbReference type="ARBA" id="ARBA00022649"/>
    </source>
</evidence>
<feature type="binding site" evidence="8">
    <location>
        <position position="7"/>
    </location>
    <ligand>
        <name>Mg(2+)</name>
        <dbReference type="ChEBI" id="CHEBI:18420"/>
    </ligand>
</feature>
<sequence length="133" mass="15097">MLKYMLDTNIAIYVIKHRPIEVLDVFNRHVGQMCISSITLAELLHGAEKSAKPEHNLRHVEDFVSRLEVLEYGSKAAAHYGDIRSVLERKGTPIGVNDLHIAGHARSEGMVLVTNNLREFERVEALRLDNWVV</sequence>
<reference evidence="11" key="1">
    <citation type="submission" date="2017-02" db="EMBL/GenBank/DDBJ databases">
        <authorList>
            <person name="Daims H."/>
        </authorList>
    </citation>
    <scope>NUCLEOTIDE SEQUENCE [LARGE SCALE GENOMIC DNA]</scope>
</reference>
<evidence type="ECO:0000256" key="7">
    <source>
        <dbReference type="ARBA" id="ARBA00038093"/>
    </source>
</evidence>
<proteinExistence type="inferred from homology"/>
<feature type="domain" description="PIN" evidence="9">
    <location>
        <begin position="2"/>
        <end position="121"/>
    </location>
</feature>
<dbReference type="GO" id="GO:0016787">
    <property type="term" value="F:hydrolase activity"/>
    <property type="evidence" value="ECO:0007669"/>
    <property type="project" value="UniProtKB-KW"/>
</dbReference>
<comment type="similarity">
    <text evidence="7 8">Belongs to the PINc/VapC protein family.</text>
</comment>
<protein>
    <recommendedName>
        <fullName evidence="8">Ribonuclease VapC</fullName>
        <shortName evidence="8">RNase VapC</shortName>
        <ecNumber evidence="8">3.1.-.-</ecNumber>
    </recommendedName>
    <alternativeName>
        <fullName evidence="8">Toxin VapC</fullName>
    </alternativeName>
</protein>
<dbReference type="PANTHER" id="PTHR33653">
    <property type="entry name" value="RIBONUCLEASE VAPC2"/>
    <property type="match status" value="1"/>
</dbReference>
<feature type="binding site" evidence="8">
    <location>
        <position position="98"/>
    </location>
    <ligand>
        <name>Mg(2+)</name>
        <dbReference type="ChEBI" id="CHEBI:18420"/>
    </ligand>
</feature>
<dbReference type="EC" id="3.1.-.-" evidence="8"/>
<evidence type="ECO:0000256" key="6">
    <source>
        <dbReference type="ARBA" id="ARBA00022842"/>
    </source>
</evidence>
<dbReference type="Pfam" id="PF01850">
    <property type="entry name" value="PIN"/>
    <property type="match status" value="1"/>
</dbReference>
<keyword evidence="8" id="KW-0800">Toxin</keyword>
<dbReference type="AlphaFoldDB" id="A0A1R4H1T4"/>
<name>A0A1R4H1T4_9GAMM</name>
<dbReference type="InterPro" id="IPR002716">
    <property type="entry name" value="PIN_dom"/>
</dbReference>
<evidence type="ECO:0000313" key="10">
    <source>
        <dbReference type="EMBL" id="SJM90136.1"/>
    </source>
</evidence>
<evidence type="ECO:0000256" key="5">
    <source>
        <dbReference type="ARBA" id="ARBA00022801"/>
    </source>
</evidence>
<dbReference type="SMART" id="SM00670">
    <property type="entry name" value="PINc"/>
    <property type="match status" value="1"/>
</dbReference>
<evidence type="ECO:0000256" key="8">
    <source>
        <dbReference type="HAMAP-Rule" id="MF_00265"/>
    </source>
</evidence>
<keyword evidence="2 8" id="KW-1277">Toxin-antitoxin system</keyword>
<keyword evidence="6 8" id="KW-0460">Magnesium</keyword>
<dbReference type="InterPro" id="IPR029060">
    <property type="entry name" value="PIN-like_dom_sf"/>
</dbReference>
<dbReference type="CDD" id="cd18735">
    <property type="entry name" value="PIN_HiVapC1-like"/>
    <property type="match status" value="1"/>
</dbReference>
<keyword evidence="4 8" id="KW-0479">Metal-binding</keyword>
<dbReference type="Gene3D" id="3.40.50.1010">
    <property type="entry name" value="5'-nuclease"/>
    <property type="match status" value="1"/>
</dbReference>
<dbReference type="EMBL" id="FUKJ01000057">
    <property type="protein sequence ID" value="SJM90136.1"/>
    <property type="molecule type" value="Genomic_DNA"/>
</dbReference>
<evidence type="ECO:0000256" key="3">
    <source>
        <dbReference type="ARBA" id="ARBA00022722"/>
    </source>
</evidence>
<keyword evidence="5 8" id="KW-0378">Hydrolase</keyword>
<keyword evidence="3 8" id="KW-0540">Nuclease</keyword>
<evidence type="ECO:0000313" key="11">
    <source>
        <dbReference type="Proteomes" id="UP000195442"/>
    </source>
</evidence>
<dbReference type="GO" id="GO:0000287">
    <property type="term" value="F:magnesium ion binding"/>
    <property type="evidence" value="ECO:0007669"/>
    <property type="project" value="UniProtKB-UniRule"/>
</dbReference>
<evidence type="ECO:0000259" key="9">
    <source>
        <dbReference type="SMART" id="SM00670"/>
    </source>
</evidence>
<dbReference type="OrthoDB" id="9796690at2"/>
<dbReference type="InterPro" id="IPR050556">
    <property type="entry name" value="Type_II_TA_system_RNase"/>
</dbReference>
<dbReference type="GO" id="GO:0090729">
    <property type="term" value="F:toxin activity"/>
    <property type="evidence" value="ECO:0007669"/>
    <property type="project" value="UniProtKB-KW"/>
</dbReference>